<dbReference type="InterPro" id="IPR013230">
    <property type="entry name" value="Peptidase_M15A_C"/>
</dbReference>
<evidence type="ECO:0000259" key="1">
    <source>
        <dbReference type="Pfam" id="PF08291"/>
    </source>
</evidence>
<dbReference type="EMBL" id="SUYC01000001">
    <property type="protein sequence ID" value="MBE6269477.1"/>
    <property type="molecule type" value="Genomic_DNA"/>
</dbReference>
<comment type="caution">
    <text evidence="2">The sequence shown here is derived from an EMBL/GenBank/DDBJ whole genome shotgun (WGS) entry which is preliminary data.</text>
</comment>
<evidence type="ECO:0000313" key="3">
    <source>
        <dbReference type="Proteomes" id="UP000806522"/>
    </source>
</evidence>
<dbReference type="SUPFAM" id="SSF55166">
    <property type="entry name" value="Hedgehog/DD-peptidase"/>
    <property type="match status" value="1"/>
</dbReference>
<accession>A0A9D5S8X0</accession>
<organism evidence="2 3">
    <name type="scientific">Xylanibacter ruminicola</name>
    <name type="common">Prevotella ruminicola</name>
    <dbReference type="NCBI Taxonomy" id="839"/>
    <lineage>
        <taxon>Bacteria</taxon>
        <taxon>Pseudomonadati</taxon>
        <taxon>Bacteroidota</taxon>
        <taxon>Bacteroidia</taxon>
        <taxon>Bacteroidales</taxon>
        <taxon>Prevotellaceae</taxon>
        <taxon>Xylanibacter</taxon>
    </lineage>
</organism>
<evidence type="ECO:0000313" key="2">
    <source>
        <dbReference type="EMBL" id="MBE6269477.1"/>
    </source>
</evidence>
<dbReference type="Proteomes" id="UP000806522">
    <property type="component" value="Unassembled WGS sequence"/>
</dbReference>
<gene>
    <name evidence="2" type="ORF">E7101_00770</name>
</gene>
<dbReference type="Pfam" id="PF08291">
    <property type="entry name" value="Peptidase_M15_3"/>
    <property type="match status" value="1"/>
</dbReference>
<dbReference type="InterPro" id="IPR009045">
    <property type="entry name" value="Zn_M74/Hedgehog-like"/>
</dbReference>
<proteinExistence type="predicted"/>
<sequence>MEQIIQLNSNANLSQHLASPSEATLDNSSKLDCAHLSPHFTLGEFTRSNHPEVYNIPSHEAIANMKRLCVWLEVLRNKVGHPIVINSGYRSPQLNRKVGGAPTSNHLTGCAVDIRTSGFEQAIEYTAILIAYATESNQEFDELLIEKRSALPLGSSKNRYGAVWLHFAVRPKENRHKVNFINA</sequence>
<name>A0A9D5S8X0_XYLRU</name>
<dbReference type="Gene3D" id="3.30.1380.10">
    <property type="match status" value="1"/>
</dbReference>
<reference evidence="2" key="1">
    <citation type="submission" date="2019-04" db="EMBL/GenBank/DDBJ databases">
        <title>Evolution of Biomass-Degrading Anaerobic Consortia Revealed by Metagenomics.</title>
        <authorList>
            <person name="Peng X."/>
        </authorList>
    </citation>
    <scope>NUCLEOTIDE SEQUENCE</scope>
    <source>
        <strain evidence="2">SIG140</strain>
    </source>
</reference>
<feature type="domain" description="Peptidase M15A C-terminal" evidence="1">
    <location>
        <begin position="39"/>
        <end position="120"/>
    </location>
</feature>
<dbReference type="AlphaFoldDB" id="A0A9D5S8X0"/>
<protein>
    <recommendedName>
        <fullName evidence="1">Peptidase M15A C-terminal domain-containing protein</fullName>
    </recommendedName>
</protein>